<feature type="domain" description="DOMON" evidence="2">
    <location>
        <begin position="37"/>
        <end position="160"/>
    </location>
</feature>
<keyword evidence="4" id="KW-1185">Reference proteome</keyword>
<keyword evidence="3" id="KW-0560">Oxidoreductase</keyword>
<proteinExistence type="predicted"/>
<dbReference type="Pfam" id="PF03351">
    <property type="entry name" value="DOMON"/>
    <property type="match status" value="1"/>
</dbReference>
<feature type="chain" id="PRO_5013166685" evidence="1">
    <location>
        <begin position="27"/>
        <end position="193"/>
    </location>
</feature>
<comment type="caution">
    <text evidence="3">The sequence shown here is derived from an EMBL/GenBank/DDBJ whole genome shotgun (WGS) entry which is preliminary data.</text>
</comment>
<dbReference type="InterPro" id="IPR005018">
    <property type="entry name" value="DOMON_domain"/>
</dbReference>
<dbReference type="EMBL" id="LNIX01000043">
    <property type="protein sequence ID" value="OXA38832.1"/>
    <property type="molecule type" value="Genomic_DNA"/>
</dbReference>
<dbReference type="CDD" id="cd09631">
    <property type="entry name" value="DOMON_DOH"/>
    <property type="match status" value="1"/>
</dbReference>
<name>A0A226CZU3_FOLCA</name>
<evidence type="ECO:0000313" key="4">
    <source>
        <dbReference type="Proteomes" id="UP000198287"/>
    </source>
</evidence>
<sequence>MLKFSLFFTFTFLILLLFPFPGNLSSQEERIGSVSLRGYDLTWELFEAENKIRFKYKVRTSGWVGLGLNENIGMNGAQLVMAGVTTGGENGTHIYHHKYIGAVNGLGGEYEGSMWTFLTARELPDGIYTIAEWERALTSEDDLELKIIPKAPLYVLFAYGTDDEIKLHRTWEMERIDFYYTKPGPKNNQRTEF</sequence>
<dbReference type="InterPro" id="IPR045266">
    <property type="entry name" value="DOH_DOMON"/>
</dbReference>
<dbReference type="GO" id="GO:0004497">
    <property type="term" value="F:monooxygenase activity"/>
    <property type="evidence" value="ECO:0007669"/>
    <property type="project" value="UniProtKB-KW"/>
</dbReference>
<dbReference type="AlphaFoldDB" id="A0A226CZU3"/>
<feature type="signal peptide" evidence="1">
    <location>
        <begin position="1"/>
        <end position="26"/>
    </location>
</feature>
<evidence type="ECO:0000259" key="2">
    <source>
        <dbReference type="PROSITE" id="PS50836"/>
    </source>
</evidence>
<dbReference type="SMART" id="SM00664">
    <property type="entry name" value="DoH"/>
    <property type="match status" value="1"/>
</dbReference>
<organism evidence="3 4">
    <name type="scientific">Folsomia candida</name>
    <name type="common">Springtail</name>
    <dbReference type="NCBI Taxonomy" id="158441"/>
    <lineage>
        <taxon>Eukaryota</taxon>
        <taxon>Metazoa</taxon>
        <taxon>Ecdysozoa</taxon>
        <taxon>Arthropoda</taxon>
        <taxon>Hexapoda</taxon>
        <taxon>Collembola</taxon>
        <taxon>Entomobryomorpha</taxon>
        <taxon>Isotomoidea</taxon>
        <taxon>Isotomidae</taxon>
        <taxon>Proisotominae</taxon>
        <taxon>Folsomia</taxon>
    </lineage>
</organism>
<evidence type="ECO:0000256" key="1">
    <source>
        <dbReference type="SAM" id="SignalP"/>
    </source>
</evidence>
<reference evidence="3 4" key="1">
    <citation type="submission" date="2015-12" db="EMBL/GenBank/DDBJ databases">
        <title>The genome of Folsomia candida.</title>
        <authorList>
            <person name="Faddeeva A."/>
            <person name="Derks M.F."/>
            <person name="Anvar Y."/>
            <person name="Smit S."/>
            <person name="Van Straalen N."/>
            <person name="Roelofs D."/>
        </authorList>
    </citation>
    <scope>NUCLEOTIDE SEQUENCE [LARGE SCALE GENOMIC DNA]</scope>
    <source>
        <strain evidence="3 4">VU population</strain>
        <tissue evidence="3">Whole body</tissue>
    </source>
</reference>
<keyword evidence="3" id="KW-0503">Monooxygenase</keyword>
<gene>
    <name evidence="3" type="ORF">Fcan01_26411</name>
</gene>
<dbReference type="Proteomes" id="UP000198287">
    <property type="component" value="Unassembled WGS sequence"/>
</dbReference>
<accession>A0A226CZU3</accession>
<protein>
    <submittedName>
        <fullName evidence="3">DBH-like monooxygenase protein 2</fullName>
    </submittedName>
</protein>
<dbReference type="PROSITE" id="PS50836">
    <property type="entry name" value="DOMON"/>
    <property type="match status" value="1"/>
</dbReference>
<keyword evidence="1" id="KW-0732">Signal</keyword>
<evidence type="ECO:0000313" key="3">
    <source>
        <dbReference type="EMBL" id="OXA38832.1"/>
    </source>
</evidence>